<evidence type="ECO:0000313" key="1">
    <source>
        <dbReference type="EMBL" id="MCL6273691.1"/>
    </source>
</evidence>
<evidence type="ECO:0000313" key="2">
    <source>
        <dbReference type="Proteomes" id="UP001203607"/>
    </source>
</evidence>
<keyword evidence="2" id="KW-1185">Reference proteome</keyword>
<dbReference type="RefSeq" id="WP_249656883.1">
    <property type="nucleotide sequence ID" value="NZ_JAMFMA010000002.1"/>
</dbReference>
<comment type="caution">
    <text evidence="1">The sequence shown here is derived from an EMBL/GenBank/DDBJ whole genome shotgun (WGS) entry which is preliminary data.</text>
</comment>
<proteinExistence type="predicted"/>
<protein>
    <submittedName>
        <fullName evidence="1">Uncharacterized protein</fullName>
    </submittedName>
</protein>
<sequence length="47" mass="5743">MKYRGNHNELSKSRFKMISAEDDLRPLFKRIKRDIEEAKFDWVICLN</sequence>
<organism evidence="1 2">
    <name type="scientific">Flagellimonas spongiicola</name>
    <dbReference type="NCBI Taxonomy" id="2942208"/>
    <lineage>
        <taxon>Bacteria</taxon>
        <taxon>Pseudomonadati</taxon>
        <taxon>Bacteroidota</taxon>
        <taxon>Flavobacteriia</taxon>
        <taxon>Flavobacteriales</taxon>
        <taxon>Flavobacteriaceae</taxon>
        <taxon>Flagellimonas</taxon>
    </lineage>
</organism>
<gene>
    <name evidence="1" type="ORF">M3P19_06705</name>
</gene>
<dbReference type="Proteomes" id="UP001203607">
    <property type="component" value="Unassembled WGS sequence"/>
</dbReference>
<name>A0ABT0PQX5_9FLAO</name>
<dbReference type="EMBL" id="JAMFMA010000002">
    <property type="protein sequence ID" value="MCL6273691.1"/>
    <property type="molecule type" value="Genomic_DNA"/>
</dbReference>
<accession>A0ABT0PQX5</accession>
<reference evidence="1 2" key="1">
    <citation type="submission" date="2022-05" db="EMBL/GenBank/DDBJ databases">
        <authorList>
            <person name="Park J.-S."/>
        </authorList>
    </citation>
    <scope>NUCLEOTIDE SEQUENCE [LARGE SCALE GENOMIC DNA]</scope>
    <source>
        <strain evidence="1 2">2012CJ35-5</strain>
    </source>
</reference>